<comment type="caution">
    <text evidence="2">The sequence shown here is derived from an EMBL/GenBank/DDBJ whole genome shotgun (WGS) entry which is preliminary data.</text>
</comment>
<name>A0A218X1Z3_PUNGR</name>
<dbReference type="Proteomes" id="UP000197138">
    <property type="component" value="Unassembled WGS sequence"/>
</dbReference>
<evidence type="ECO:0000256" key="1">
    <source>
        <dbReference type="SAM" id="MobiDB-lite"/>
    </source>
</evidence>
<accession>A0A218X1Z3</accession>
<protein>
    <submittedName>
        <fullName evidence="2">Uncharacterized protein</fullName>
    </submittedName>
</protein>
<feature type="region of interest" description="Disordered" evidence="1">
    <location>
        <begin position="71"/>
        <end position="110"/>
    </location>
</feature>
<gene>
    <name evidence="2" type="ORF">CDL15_Pgr002841</name>
</gene>
<evidence type="ECO:0000313" key="2">
    <source>
        <dbReference type="EMBL" id="OWM78670.1"/>
    </source>
</evidence>
<feature type="compositionally biased region" description="Acidic residues" evidence="1">
    <location>
        <begin position="71"/>
        <end position="81"/>
    </location>
</feature>
<dbReference type="EMBL" id="MTKT01002492">
    <property type="protein sequence ID" value="OWM78670.1"/>
    <property type="molecule type" value="Genomic_DNA"/>
</dbReference>
<organism evidence="2 3">
    <name type="scientific">Punica granatum</name>
    <name type="common">Pomegranate</name>
    <dbReference type="NCBI Taxonomy" id="22663"/>
    <lineage>
        <taxon>Eukaryota</taxon>
        <taxon>Viridiplantae</taxon>
        <taxon>Streptophyta</taxon>
        <taxon>Embryophyta</taxon>
        <taxon>Tracheophyta</taxon>
        <taxon>Spermatophyta</taxon>
        <taxon>Magnoliopsida</taxon>
        <taxon>eudicotyledons</taxon>
        <taxon>Gunneridae</taxon>
        <taxon>Pentapetalae</taxon>
        <taxon>rosids</taxon>
        <taxon>malvids</taxon>
        <taxon>Myrtales</taxon>
        <taxon>Lythraceae</taxon>
        <taxon>Punica</taxon>
    </lineage>
</organism>
<dbReference type="AlphaFoldDB" id="A0A218X1Z3"/>
<sequence>MDEENVHQVPRGLTLEQAQFLGLQRGQEELSARLDVVIQALDRMAVVPAPPQRAHRNPRRNVRVEDEADLEDELLEEEEEQPVPRRQQRGVSNNLKLKIPQFKGTSSPMW</sequence>
<reference evidence="3" key="1">
    <citation type="journal article" date="2017" name="Plant J.">
        <title>The pomegranate (Punica granatum L.) genome and the genomics of punicalagin biosynthesis.</title>
        <authorList>
            <person name="Qin G."/>
            <person name="Xu C."/>
            <person name="Ming R."/>
            <person name="Tang H."/>
            <person name="Guyot R."/>
            <person name="Kramer E.M."/>
            <person name="Hu Y."/>
            <person name="Yi X."/>
            <person name="Qi Y."/>
            <person name="Xu X."/>
            <person name="Gao Z."/>
            <person name="Pan H."/>
            <person name="Jian J."/>
            <person name="Tian Y."/>
            <person name="Yue Z."/>
            <person name="Xu Y."/>
        </authorList>
    </citation>
    <scope>NUCLEOTIDE SEQUENCE [LARGE SCALE GENOMIC DNA]</scope>
    <source>
        <strain evidence="3">cv. Dabenzi</strain>
    </source>
</reference>
<proteinExistence type="predicted"/>
<evidence type="ECO:0000313" key="3">
    <source>
        <dbReference type="Proteomes" id="UP000197138"/>
    </source>
</evidence>